<protein>
    <submittedName>
        <fullName evidence="2">Uncharacterized protein</fullName>
    </submittedName>
</protein>
<feature type="transmembrane region" description="Helical" evidence="1">
    <location>
        <begin position="31"/>
        <end position="53"/>
    </location>
</feature>
<dbReference type="GO" id="GO:0006751">
    <property type="term" value="P:glutathione catabolic process"/>
    <property type="evidence" value="ECO:0007669"/>
    <property type="project" value="InterPro"/>
</dbReference>
<proteinExistence type="predicted"/>
<organism evidence="2 3">
    <name type="scientific">Popillia japonica</name>
    <name type="common">Japanese beetle</name>
    <dbReference type="NCBI Taxonomy" id="7064"/>
    <lineage>
        <taxon>Eukaryota</taxon>
        <taxon>Metazoa</taxon>
        <taxon>Ecdysozoa</taxon>
        <taxon>Arthropoda</taxon>
        <taxon>Hexapoda</taxon>
        <taxon>Insecta</taxon>
        <taxon>Pterygota</taxon>
        <taxon>Neoptera</taxon>
        <taxon>Endopterygota</taxon>
        <taxon>Coleoptera</taxon>
        <taxon>Polyphaga</taxon>
        <taxon>Scarabaeiformia</taxon>
        <taxon>Scarabaeidae</taxon>
        <taxon>Rutelinae</taxon>
        <taxon>Popillia</taxon>
    </lineage>
</organism>
<dbReference type="AlphaFoldDB" id="A0AAW1N0R0"/>
<dbReference type="InterPro" id="IPR000101">
    <property type="entry name" value="GGT_peptidase"/>
</dbReference>
<keyword evidence="1" id="KW-1133">Transmembrane helix</keyword>
<dbReference type="Pfam" id="PF01019">
    <property type="entry name" value="G_glu_transpept"/>
    <property type="match status" value="1"/>
</dbReference>
<dbReference type="SUPFAM" id="SSF56235">
    <property type="entry name" value="N-terminal nucleophile aminohydrolases (Ntn hydrolases)"/>
    <property type="match status" value="1"/>
</dbReference>
<keyword evidence="1" id="KW-0472">Membrane</keyword>
<dbReference type="GO" id="GO:0005886">
    <property type="term" value="C:plasma membrane"/>
    <property type="evidence" value="ECO:0007669"/>
    <property type="project" value="TreeGrafter"/>
</dbReference>
<dbReference type="InterPro" id="IPR029055">
    <property type="entry name" value="Ntn_hydrolases_N"/>
</dbReference>
<dbReference type="EMBL" id="JASPKY010000024">
    <property type="protein sequence ID" value="KAK9751940.1"/>
    <property type="molecule type" value="Genomic_DNA"/>
</dbReference>
<reference evidence="2 3" key="1">
    <citation type="journal article" date="2024" name="BMC Genomics">
        <title>De novo assembly and annotation of Popillia japonica's genome with initial clues to its potential as an invasive pest.</title>
        <authorList>
            <person name="Cucini C."/>
            <person name="Boschi S."/>
            <person name="Funari R."/>
            <person name="Cardaioli E."/>
            <person name="Iannotti N."/>
            <person name="Marturano G."/>
            <person name="Paoli F."/>
            <person name="Bruttini M."/>
            <person name="Carapelli A."/>
            <person name="Frati F."/>
            <person name="Nardi F."/>
        </authorList>
    </citation>
    <scope>NUCLEOTIDE SEQUENCE [LARGE SCALE GENOMIC DNA]</scope>
    <source>
        <strain evidence="2">DMR45628</strain>
    </source>
</reference>
<dbReference type="Proteomes" id="UP001458880">
    <property type="component" value="Unassembled WGS sequence"/>
</dbReference>
<evidence type="ECO:0000313" key="3">
    <source>
        <dbReference type="Proteomes" id="UP001458880"/>
    </source>
</evidence>
<keyword evidence="1" id="KW-0812">Transmembrane</keyword>
<keyword evidence="3" id="KW-1185">Reference proteome</keyword>
<name>A0AAW1N0R0_POPJA</name>
<comment type="caution">
    <text evidence="2">The sequence shown here is derived from an EMBL/GenBank/DDBJ whole genome shotgun (WGS) entry which is preliminary data.</text>
</comment>
<dbReference type="GO" id="GO:0036374">
    <property type="term" value="F:glutathione hydrolase activity"/>
    <property type="evidence" value="ECO:0007669"/>
    <property type="project" value="InterPro"/>
</dbReference>
<dbReference type="PANTHER" id="PTHR11686:SF9">
    <property type="entry name" value="RE13973P"/>
    <property type="match status" value="1"/>
</dbReference>
<dbReference type="PANTHER" id="PTHR11686">
    <property type="entry name" value="GAMMA GLUTAMYL TRANSPEPTIDASE"/>
    <property type="match status" value="1"/>
</dbReference>
<evidence type="ECO:0000313" key="2">
    <source>
        <dbReference type="EMBL" id="KAK9751940.1"/>
    </source>
</evidence>
<gene>
    <name evidence="2" type="ORF">QE152_g4621</name>
</gene>
<evidence type="ECO:0000256" key="1">
    <source>
        <dbReference type="SAM" id="Phobius"/>
    </source>
</evidence>
<accession>A0AAW1N0R0</accession>
<sequence>METREDIPLKSNSKSSSLGSCNEYLFKGSRFITTAFVFLTIVITVALLLQIYYGDFQVVPHGSVATDSKDCSEIGTLILKQGGNSVDAAIAAAICLAVVCPHTSGLDATAAILIYSHKSRENPVSFDFVHHEILTPSVELTRRGFLVSYQLAQAIKKAKVKKLFKHVDAGERMILENLGDTLQRISEIPSKELYKVAKYPGKIVRRVATKKLFRNYNIFYPKAHNIGELLYFNLEHIEKMKFTQKDINGIDYIYNLANTTLNIYNEYNYWSEFHQGTASNIGSFMSASNIGVMDLDDLYVSLIIGMHSPFGTQQMTIDGYITDNKTNTSYTILPVIATDARFICVYYL</sequence>